<dbReference type="Proteomes" id="UP000612585">
    <property type="component" value="Unassembled WGS sequence"/>
</dbReference>
<name>A0A8J4DXM5_9ACTN</name>
<feature type="transmembrane region" description="Helical" evidence="1">
    <location>
        <begin position="52"/>
        <end position="73"/>
    </location>
</feature>
<sequence>MARTNYLSALQTLVEVPFPDPAVRQVLRPILRSFAIQQAALTLARPWRLYDLLRLLSGIACVVAPAWISVGWLPPAAPGSRLSAGSIYLVTIAAIVVTYGHFRGLETRPKFARLIRRAQIPVGITFAALVTAAVAVALVESTNAWLTRGLGAAVTAVSIFMALLALREAALTLTRRRVIRPWAARPGGWPMPPQLAAVRIMELLHRLHAVRTRCRQSRFRAGAVREMETLIIRTDWEIRNAAPVLGLGTAVIADAASKASRLTAHLRQLQVRMIHDDHLHEYDRVVSDAVGLVTALARGDWSQVTTDEDDPHRPAIVVRLAKGILPASVLTAAAIGLPHIPGVAATGAALTSIQIGLAAAAALSLIPVDAPHRDHVLNALSSATRRNP</sequence>
<keyword evidence="1" id="KW-0472">Membrane</keyword>
<gene>
    <name evidence="2" type="ORF">Vau01_015850</name>
</gene>
<proteinExistence type="predicted"/>
<dbReference type="RefSeq" id="WP_203988728.1">
    <property type="nucleotide sequence ID" value="NZ_BOPG01000010.1"/>
</dbReference>
<keyword evidence="3" id="KW-1185">Reference proteome</keyword>
<evidence type="ECO:0000256" key="1">
    <source>
        <dbReference type="SAM" id="Phobius"/>
    </source>
</evidence>
<keyword evidence="1" id="KW-1133">Transmembrane helix</keyword>
<dbReference type="EMBL" id="BOPG01000010">
    <property type="protein sequence ID" value="GIJ54069.1"/>
    <property type="molecule type" value="Genomic_DNA"/>
</dbReference>
<organism evidence="2 3">
    <name type="scientific">Virgisporangium aurantiacum</name>
    <dbReference type="NCBI Taxonomy" id="175570"/>
    <lineage>
        <taxon>Bacteria</taxon>
        <taxon>Bacillati</taxon>
        <taxon>Actinomycetota</taxon>
        <taxon>Actinomycetes</taxon>
        <taxon>Micromonosporales</taxon>
        <taxon>Micromonosporaceae</taxon>
        <taxon>Virgisporangium</taxon>
    </lineage>
</organism>
<keyword evidence="1" id="KW-0812">Transmembrane</keyword>
<protein>
    <submittedName>
        <fullName evidence="2">Uncharacterized protein</fullName>
    </submittedName>
</protein>
<dbReference type="AlphaFoldDB" id="A0A8J4DXM5"/>
<feature type="transmembrane region" description="Helical" evidence="1">
    <location>
        <begin position="145"/>
        <end position="166"/>
    </location>
</feature>
<comment type="caution">
    <text evidence="2">The sequence shown here is derived from an EMBL/GenBank/DDBJ whole genome shotgun (WGS) entry which is preliminary data.</text>
</comment>
<evidence type="ECO:0000313" key="3">
    <source>
        <dbReference type="Proteomes" id="UP000612585"/>
    </source>
</evidence>
<evidence type="ECO:0000313" key="2">
    <source>
        <dbReference type="EMBL" id="GIJ54069.1"/>
    </source>
</evidence>
<feature type="transmembrane region" description="Helical" evidence="1">
    <location>
        <begin position="122"/>
        <end position="139"/>
    </location>
</feature>
<reference evidence="2" key="1">
    <citation type="submission" date="2021-01" db="EMBL/GenBank/DDBJ databases">
        <title>Whole genome shotgun sequence of Virgisporangium aurantiacum NBRC 16421.</title>
        <authorList>
            <person name="Komaki H."/>
            <person name="Tamura T."/>
        </authorList>
    </citation>
    <scope>NUCLEOTIDE SEQUENCE</scope>
    <source>
        <strain evidence="2">NBRC 16421</strain>
    </source>
</reference>
<accession>A0A8J4DXM5</accession>
<feature type="transmembrane region" description="Helical" evidence="1">
    <location>
        <begin position="85"/>
        <end position="102"/>
    </location>
</feature>